<evidence type="ECO:0000256" key="4">
    <source>
        <dbReference type="ARBA" id="ARBA00022679"/>
    </source>
</evidence>
<dbReference type="GO" id="GO:0098552">
    <property type="term" value="C:side of membrane"/>
    <property type="evidence" value="ECO:0007669"/>
    <property type="project" value="UniProtKB-KW"/>
</dbReference>
<evidence type="ECO:0000256" key="6">
    <source>
        <dbReference type="ARBA" id="ARBA00023136"/>
    </source>
</evidence>
<reference evidence="10 11" key="2">
    <citation type="journal article" date="2012" name="PLoS Pathog.">
        <title>Diverse lifestyles and strategies of plant pathogenesis encoded in the genomes of eighteen Dothideomycetes fungi.</title>
        <authorList>
            <person name="Ohm R.A."/>
            <person name="Feau N."/>
            <person name="Henrissat B."/>
            <person name="Schoch C.L."/>
            <person name="Horwitz B.A."/>
            <person name="Barry K.W."/>
            <person name="Condon B.J."/>
            <person name="Copeland A.C."/>
            <person name="Dhillon B."/>
            <person name="Glaser F."/>
            <person name="Hesse C.N."/>
            <person name="Kosti I."/>
            <person name="LaButti K."/>
            <person name="Lindquist E.A."/>
            <person name="Lucas S."/>
            <person name="Salamov A.A."/>
            <person name="Bradshaw R.E."/>
            <person name="Ciuffetti L."/>
            <person name="Hamelin R.C."/>
            <person name="Kema G.H.J."/>
            <person name="Lawrence C."/>
            <person name="Scott J.A."/>
            <person name="Spatafora J.W."/>
            <person name="Turgeon B.G."/>
            <person name="de Wit P.J.G.M."/>
            <person name="Zhong S."/>
            <person name="Goodwin S.B."/>
            <person name="Grigoriev I.V."/>
        </authorList>
    </citation>
    <scope>NUCLEOTIDE SEQUENCE [LARGE SCALE GENOMIC DNA]</scope>
    <source>
        <strain evidence="11">NZE10 / CBS 128990</strain>
    </source>
</reference>
<keyword evidence="6 9" id="KW-0472">Membrane</keyword>
<accession>M2YMV2</accession>
<evidence type="ECO:0000256" key="5">
    <source>
        <dbReference type="ARBA" id="ARBA00022729"/>
    </source>
</evidence>
<dbReference type="AlphaFoldDB" id="M2YMV2"/>
<evidence type="ECO:0000256" key="8">
    <source>
        <dbReference type="ARBA" id="ARBA00023288"/>
    </source>
</evidence>
<evidence type="ECO:0000313" key="11">
    <source>
        <dbReference type="Proteomes" id="UP000016933"/>
    </source>
</evidence>
<dbReference type="InterPro" id="IPR004886">
    <property type="entry name" value="Glucanosyltransferase"/>
</dbReference>
<evidence type="ECO:0000313" key="10">
    <source>
        <dbReference type="EMBL" id="EME43296.1"/>
    </source>
</evidence>
<organism evidence="10 11">
    <name type="scientific">Dothistroma septosporum (strain NZE10 / CBS 128990)</name>
    <name type="common">Red band needle blight fungus</name>
    <name type="synonym">Mycosphaerella pini</name>
    <dbReference type="NCBI Taxonomy" id="675120"/>
    <lineage>
        <taxon>Eukaryota</taxon>
        <taxon>Fungi</taxon>
        <taxon>Dikarya</taxon>
        <taxon>Ascomycota</taxon>
        <taxon>Pezizomycotina</taxon>
        <taxon>Dothideomycetes</taxon>
        <taxon>Dothideomycetidae</taxon>
        <taxon>Mycosphaerellales</taxon>
        <taxon>Mycosphaerellaceae</taxon>
        <taxon>Dothistroma</taxon>
    </lineage>
</organism>
<keyword evidence="3 9" id="KW-0336">GPI-anchor</keyword>
<evidence type="ECO:0000256" key="1">
    <source>
        <dbReference type="ARBA" id="ARBA00004609"/>
    </source>
</evidence>
<name>M2YMV2_DOTSN</name>
<dbReference type="EC" id="2.4.1.-" evidence="9"/>
<evidence type="ECO:0000256" key="9">
    <source>
        <dbReference type="RuleBase" id="RU361209"/>
    </source>
</evidence>
<protein>
    <recommendedName>
        <fullName evidence="9">1,3-beta-glucanosyltransferase</fullName>
        <ecNumber evidence="9">2.4.1.-</ecNumber>
    </recommendedName>
</protein>
<dbReference type="GO" id="GO:0042124">
    <property type="term" value="F:1,3-beta-glucanosyltransferase activity"/>
    <property type="evidence" value="ECO:0007669"/>
    <property type="project" value="TreeGrafter"/>
</dbReference>
<dbReference type="PANTHER" id="PTHR31468:SF5">
    <property type="entry name" value="1,3-BETA-GLUCANOSYLTRANSFERASE GAS5"/>
    <property type="match status" value="1"/>
</dbReference>
<reference evidence="11" key="1">
    <citation type="journal article" date="2012" name="PLoS Genet.">
        <title>The genomes of the fungal plant pathogens Cladosporium fulvum and Dothistroma septosporum reveal adaptation to different hosts and lifestyles but also signatures of common ancestry.</title>
        <authorList>
            <person name="de Wit P.J.G.M."/>
            <person name="van der Burgt A."/>
            <person name="Oekmen B."/>
            <person name="Stergiopoulos I."/>
            <person name="Abd-Elsalam K.A."/>
            <person name="Aerts A.L."/>
            <person name="Bahkali A.H."/>
            <person name="Beenen H.G."/>
            <person name="Chettri P."/>
            <person name="Cox M.P."/>
            <person name="Datema E."/>
            <person name="de Vries R.P."/>
            <person name="Dhillon B."/>
            <person name="Ganley A.R."/>
            <person name="Griffiths S.A."/>
            <person name="Guo Y."/>
            <person name="Hamelin R.C."/>
            <person name="Henrissat B."/>
            <person name="Kabir M.S."/>
            <person name="Jashni M.K."/>
            <person name="Kema G."/>
            <person name="Klaubauf S."/>
            <person name="Lapidus A."/>
            <person name="Levasseur A."/>
            <person name="Lindquist E."/>
            <person name="Mehrabi R."/>
            <person name="Ohm R.A."/>
            <person name="Owen T.J."/>
            <person name="Salamov A."/>
            <person name="Schwelm A."/>
            <person name="Schijlen E."/>
            <person name="Sun H."/>
            <person name="van den Burg H.A."/>
            <person name="van Ham R.C.H.J."/>
            <person name="Zhang S."/>
            <person name="Goodwin S.B."/>
            <person name="Grigoriev I.V."/>
            <person name="Collemare J."/>
            <person name="Bradshaw R.E."/>
        </authorList>
    </citation>
    <scope>NUCLEOTIDE SEQUENCE [LARGE SCALE GENOMIC DNA]</scope>
    <source>
        <strain evidence="11">NZE10 / CBS 128990</strain>
    </source>
</reference>
<dbReference type="InterPro" id="IPR017853">
    <property type="entry name" value="GH"/>
</dbReference>
<comment type="similarity">
    <text evidence="2 9">Belongs to the glycosyl hydrolase 72 family.</text>
</comment>
<sequence length="225" mass="25559">MRAHVRDIKSYSRLRGGRQVLVGVSLHPNAIGLSAVQYFSAGPSSDESRADLIAVGNYSWSKHSSFQISGWKDQVKVLQQYPVPMFLGEYGTVVDYRLWEEVDCLYSRDITSVFSGGCPCTCYEHGNKHGIVKEDGQGWLYRKPDSNLLRRGFQTVNSRVPEELFDARVKIYESWTGDYPERDEHRWFATSASPDCPLDLAKLLSKLEEEREWEVGGGKVEDLTL</sequence>
<keyword evidence="5" id="KW-0732">Signal</keyword>
<keyword evidence="10" id="KW-0378">Hydrolase</keyword>
<keyword evidence="4 9" id="KW-0808">Transferase</keyword>
<evidence type="ECO:0000256" key="2">
    <source>
        <dbReference type="ARBA" id="ARBA00007528"/>
    </source>
</evidence>
<proteinExistence type="inferred from homology"/>
<dbReference type="GO" id="GO:0005886">
    <property type="term" value="C:plasma membrane"/>
    <property type="evidence" value="ECO:0007669"/>
    <property type="project" value="UniProtKB-SubCell"/>
</dbReference>
<comment type="function">
    <text evidence="9">Splits internally a 1,3-beta-glucan molecule and transfers the newly generated reducing end (the donor) to the non-reducing end of another 1,3-beta-glucan molecule (the acceptor) forming a 1,3-beta linkage, resulting in the elongation of 1,3-beta-glucan chains in the cell wall.</text>
</comment>
<comment type="subcellular location">
    <subcellularLocation>
        <location evidence="1 9">Cell membrane</location>
        <topology evidence="1 9">Lipid-anchor</topology>
        <topology evidence="1 9">GPI-anchor</topology>
    </subcellularLocation>
</comment>
<keyword evidence="7" id="KW-0325">Glycoprotein</keyword>
<dbReference type="GO" id="GO:0031505">
    <property type="term" value="P:fungal-type cell wall organization"/>
    <property type="evidence" value="ECO:0007669"/>
    <property type="project" value="TreeGrafter"/>
</dbReference>
<dbReference type="GO" id="GO:0016787">
    <property type="term" value="F:hydrolase activity"/>
    <property type="evidence" value="ECO:0007669"/>
    <property type="project" value="UniProtKB-KW"/>
</dbReference>
<gene>
    <name evidence="10" type="ORF">DOTSEDRAFT_153747</name>
</gene>
<dbReference type="Gene3D" id="3.20.20.80">
    <property type="entry name" value="Glycosidases"/>
    <property type="match status" value="1"/>
</dbReference>
<dbReference type="STRING" id="675120.M2YMV2"/>
<keyword evidence="11" id="KW-1185">Reference proteome</keyword>
<dbReference type="HOGENOM" id="CLU_1229905_0_0_1"/>
<dbReference type="Pfam" id="PF03198">
    <property type="entry name" value="Glyco_hydro_72"/>
    <property type="match status" value="1"/>
</dbReference>
<dbReference type="EMBL" id="KB446540">
    <property type="protein sequence ID" value="EME43296.1"/>
    <property type="molecule type" value="Genomic_DNA"/>
</dbReference>
<evidence type="ECO:0000256" key="7">
    <source>
        <dbReference type="ARBA" id="ARBA00023180"/>
    </source>
</evidence>
<dbReference type="GO" id="GO:0071970">
    <property type="term" value="P:fungal-type cell wall (1-&gt;3)-beta-D-glucan biosynthetic process"/>
    <property type="evidence" value="ECO:0007669"/>
    <property type="project" value="TreeGrafter"/>
</dbReference>
<evidence type="ECO:0000256" key="3">
    <source>
        <dbReference type="ARBA" id="ARBA00022622"/>
    </source>
</evidence>
<dbReference type="SUPFAM" id="SSF51445">
    <property type="entry name" value="(Trans)glycosidases"/>
    <property type="match status" value="1"/>
</dbReference>
<dbReference type="PANTHER" id="PTHR31468">
    <property type="entry name" value="1,3-BETA-GLUCANOSYLTRANSFERASE GAS1"/>
    <property type="match status" value="1"/>
</dbReference>
<dbReference type="OrthoDB" id="3649192at2759"/>
<keyword evidence="8 9" id="KW-0449">Lipoprotein</keyword>
<dbReference type="Proteomes" id="UP000016933">
    <property type="component" value="Unassembled WGS sequence"/>
</dbReference>